<dbReference type="RefSeq" id="WP_345368794.1">
    <property type="nucleotide sequence ID" value="NZ_BAABJX010000009.1"/>
</dbReference>
<comment type="caution">
    <text evidence="3">The sequence shown here is derived from an EMBL/GenBank/DDBJ whole genome shotgun (WGS) entry which is preliminary data.</text>
</comment>
<protein>
    <recommendedName>
        <fullName evidence="2">Outer membrane protein beta-barrel domain-containing protein</fullName>
    </recommendedName>
</protein>
<name>A0ABP9D077_9BACT</name>
<feature type="domain" description="Outer membrane protein beta-barrel" evidence="2">
    <location>
        <begin position="235"/>
        <end position="358"/>
    </location>
</feature>
<dbReference type="InterPro" id="IPR025665">
    <property type="entry name" value="Beta-barrel_OMP_2"/>
</dbReference>
<evidence type="ECO:0000313" key="4">
    <source>
        <dbReference type="Proteomes" id="UP001500298"/>
    </source>
</evidence>
<evidence type="ECO:0000256" key="1">
    <source>
        <dbReference type="SAM" id="Phobius"/>
    </source>
</evidence>
<organism evidence="3 4">
    <name type="scientific">Algivirga pacifica</name>
    <dbReference type="NCBI Taxonomy" id="1162670"/>
    <lineage>
        <taxon>Bacteria</taxon>
        <taxon>Pseudomonadati</taxon>
        <taxon>Bacteroidota</taxon>
        <taxon>Cytophagia</taxon>
        <taxon>Cytophagales</taxon>
        <taxon>Flammeovirgaceae</taxon>
        <taxon>Algivirga</taxon>
    </lineage>
</organism>
<keyword evidence="1" id="KW-0812">Transmembrane</keyword>
<feature type="transmembrane region" description="Helical" evidence="1">
    <location>
        <begin position="49"/>
        <end position="67"/>
    </location>
</feature>
<keyword evidence="4" id="KW-1185">Reference proteome</keyword>
<dbReference type="EMBL" id="BAABJX010000009">
    <property type="protein sequence ID" value="GAA4822970.1"/>
    <property type="molecule type" value="Genomic_DNA"/>
</dbReference>
<dbReference type="Pfam" id="PF13568">
    <property type="entry name" value="OMP_b-brl_2"/>
    <property type="match status" value="1"/>
</dbReference>
<keyword evidence="1" id="KW-1133">Transmembrane helix</keyword>
<evidence type="ECO:0000259" key="2">
    <source>
        <dbReference type="Pfam" id="PF13568"/>
    </source>
</evidence>
<accession>A0ABP9D077</accession>
<sequence>MKKPDKTSRTQFEDQWQAAFDQASISPSPSVWNNIEQEVHGSGKSRKMIAFWVTTGLAACISILTSIQTMEYLKTDAPLEYEDTFQQQAIARHTPLQEENVLSLKESTFSTSNNASGDHNPPSQYQTIYPSASPVHNNVMALTEEVEEEIRIEKVLRQTLQDGPTHLAITKPQPRRNVIFSMPPQTDALPMSASVVTAQGTGSTSPTLFSRSLEHSASSDLVPVEESYFNDQRSSIASDHEYERSLTFSIGGRITKAIGKGFSVQTGLDYTALSYNGNGSYLLKHQDGSHSTLEGHQINHSSVASSDGYTKTLRQQRIAIPVEVGYNLLQRKRLHLNAYAGISTNVLLDQQFETSLEEQVKENPFENEFEGVYASATGSLELGYQFHPKALLTVAPYAQKAITNVTEHPITIEEQKPSFYGISLGLKILL</sequence>
<gene>
    <name evidence="3" type="ORF">GCM10023331_04210</name>
</gene>
<dbReference type="Proteomes" id="UP001500298">
    <property type="component" value="Unassembled WGS sequence"/>
</dbReference>
<proteinExistence type="predicted"/>
<keyword evidence="1" id="KW-0472">Membrane</keyword>
<reference evidence="4" key="1">
    <citation type="journal article" date="2019" name="Int. J. Syst. Evol. Microbiol.">
        <title>The Global Catalogue of Microorganisms (GCM) 10K type strain sequencing project: providing services to taxonomists for standard genome sequencing and annotation.</title>
        <authorList>
            <consortium name="The Broad Institute Genomics Platform"/>
            <consortium name="The Broad Institute Genome Sequencing Center for Infectious Disease"/>
            <person name="Wu L."/>
            <person name="Ma J."/>
        </authorList>
    </citation>
    <scope>NUCLEOTIDE SEQUENCE [LARGE SCALE GENOMIC DNA]</scope>
    <source>
        <strain evidence="4">JCM 18326</strain>
    </source>
</reference>
<evidence type="ECO:0000313" key="3">
    <source>
        <dbReference type="EMBL" id="GAA4822970.1"/>
    </source>
</evidence>